<dbReference type="Gene3D" id="2.60.120.200">
    <property type="match status" value="2"/>
</dbReference>
<dbReference type="SUPFAM" id="SSF49899">
    <property type="entry name" value="Concanavalin A-like lectins/glucanases"/>
    <property type="match status" value="2"/>
</dbReference>
<dbReference type="InterPro" id="IPR013320">
    <property type="entry name" value="ConA-like_dom_sf"/>
</dbReference>
<dbReference type="OrthoDB" id="347083at2759"/>
<evidence type="ECO:0000256" key="1">
    <source>
        <dbReference type="SAM" id="Phobius"/>
    </source>
</evidence>
<dbReference type="Proteomes" id="UP000663829">
    <property type="component" value="Unassembled WGS sequence"/>
</dbReference>
<reference evidence="2" key="1">
    <citation type="submission" date="2021-02" db="EMBL/GenBank/DDBJ databases">
        <authorList>
            <person name="Nowell W R."/>
        </authorList>
    </citation>
    <scope>NUCLEOTIDE SEQUENCE</scope>
</reference>
<comment type="caution">
    <text evidence="2">The sequence shown here is derived from an EMBL/GenBank/DDBJ whole genome shotgun (WGS) entry which is preliminary data.</text>
</comment>
<keyword evidence="1" id="KW-1133">Transmembrane helix</keyword>
<sequence length="513" mass="57029">MPKTPYVPRQTQLSASYSGGSIASGKLYPSTPRTVTQTNIKSLRQVKSKRSFKFSRPKWMTKRFLIIAGVISCIVIIAAIVIPIAVIFRRGTSATVTTTTAPTLVVAYWGFDQNAYELYGNYNGTTNCGSCQYSTTSYFGGYFFYVYGVGYYMQVPATSYFNLNSRSFTFEAWIYLQSLSVGDQPIFSQCTCTTCSNQCLVLMIRSSKLFMTFTYNDLSGTTTLATGTWYRVTFVYNYYTYQQIIYIDGVQDAVRTSSSHYLGTNGSMYFGYSPQLPSNYYYGFIDSVTLSSTAKTSTQVLNDATVIFYYSFDQPSPYYDNGPYHLNYTSANNLAITSGKSGQAIRSTSTSSYLTICCWGTIGYPTTRSLSAAIWFNPSSINGGVFVYSQNGINLLGLTYSGQIIAQIYAYQPVQTYYPIIGSFATISTWTHVAFTFSVTNGLILYINGVAQGSITGITQYYWASNQVSLQLGYGNGNQYGYIPGYGFQGTLDEFYIYRRELSSSDVLTLASI</sequence>
<evidence type="ECO:0008006" key="5">
    <source>
        <dbReference type="Google" id="ProtNLM"/>
    </source>
</evidence>
<accession>A0A814XWG0</accession>
<keyword evidence="4" id="KW-1185">Reference proteome</keyword>
<proteinExistence type="predicted"/>
<keyword evidence="1" id="KW-0812">Transmembrane</keyword>
<evidence type="ECO:0000313" key="2">
    <source>
        <dbReference type="EMBL" id="CAF1221393.1"/>
    </source>
</evidence>
<dbReference type="EMBL" id="CAJNOQ010009308">
    <property type="protein sequence ID" value="CAF1221393.1"/>
    <property type="molecule type" value="Genomic_DNA"/>
</dbReference>
<dbReference type="EMBL" id="CAJOBC010009310">
    <property type="protein sequence ID" value="CAF3984654.1"/>
    <property type="molecule type" value="Genomic_DNA"/>
</dbReference>
<dbReference type="Proteomes" id="UP000681722">
    <property type="component" value="Unassembled WGS sequence"/>
</dbReference>
<protein>
    <recommendedName>
        <fullName evidence="5">LamG-like jellyroll fold domain-containing protein</fullName>
    </recommendedName>
</protein>
<organism evidence="2 4">
    <name type="scientific">Didymodactylos carnosus</name>
    <dbReference type="NCBI Taxonomy" id="1234261"/>
    <lineage>
        <taxon>Eukaryota</taxon>
        <taxon>Metazoa</taxon>
        <taxon>Spiralia</taxon>
        <taxon>Gnathifera</taxon>
        <taxon>Rotifera</taxon>
        <taxon>Eurotatoria</taxon>
        <taxon>Bdelloidea</taxon>
        <taxon>Philodinida</taxon>
        <taxon>Philodinidae</taxon>
        <taxon>Didymodactylos</taxon>
    </lineage>
</organism>
<evidence type="ECO:0000313" key="3">
    <source>
        <dbReference type="EMBL" id="CAF3984654.1"/>
    </source>
</evidence>
<dbReference type="AlphaFoldDB" id="A0A814XWG0"/>
<feature type="transmembrane region" description="Helical" evidence="1">
    <location>
        <begin position="64"/>
        <end position="88"/>
    </location>
</feature>
<dbReference type="Pfam" id="PF13385">
    <property type="entry name" value="Laminin_G_3"/>
    <property type="match status" value="2"/>
</dbReference>
<evidence type="ECO:0000313" key="4">
    <source>
        <dbReference type="Proteomes" id="UP000663829"/>
    </source>
</evidence>
<name>A0A814XWG0_9BILA</name>
<gene>
    <name evidence="2" type="ORF">GPM918_LOCUS24702</name>
    <name evidence="3" type="ORF">SRO942_LOCUS24704</name>
</gene>
<keyword evidence="1" id="KW-0472">Membrane</keyword>